<dbReference type="RefSeq" id="WP_159793469.1">
    <property type="nucleotide sequence ID" value="NZ_WTYM01000033.1"/>
</dbReference>
<dbReference type="Gene3D" id="1.10.10.10">
    <property type="entry name" value="Winged helix-like DNA-binding domain superfamily/Winged helix DNA-binding domain"/>
    <property type="match status" value="1"/>
</dbReference>
<dbReference type="InterPro" id="IPR000792">
    <property type="entry name" value="Tscrpt_reg_LuxR_C"/>
</dbReference>
<proteinExistence type="predicted"/>
<keyword evidence="6" id="KW-1185">Reference proteome</keyword>
<dbReference type="PANTHER" id="PTHR43214:SF38">
    <property type="entry name" value="NITRATE_NITRITE RESPONSE REGULATOR PROTEIN NARL"/>
    <property type="match status" value="1"/>
</dbReference>
<protein>
    <submittedName>
        <fullName evidence="5">Helix-turn-helix transcriptional regulator</fullName>
    </submittedName>
</protein>
<keyword evidence="3" id="KW-0812">Transmembrane</keyword>
<accession>A0A6I4SY49</accession>
<dbReference type="EMBL" id="WTYM01000033">
    <property type="protein sequence ID" value="MXO59242.1"/>
    <property type="molecule type" value="Genomic_DNA"/>
</dbReference>
<dbReference type="SMART" id="SM00421">
    <property type="entry name" value="HTH_LUXR"/>
    <property type="match status" value="1"/>
</dbReference>
<keyword evidence="3" id="KW-0472">Membrane</keyword>
<reference evidence="5 6" key="1">
    <citation type="submission" date="2019-12" db="EMBL/GenBank/DDBJ databases">
        <title>Genomic-based taxomic classification of the family Erythrobacteraceae.</title>
        <authorList>
            <person name="Xu L."/>
        </authorList>
    </citation>
    <scope>NUCLEOTIDE SEQUENCE [LARGE SCALE GENOMIC DNA]</scope>
    <source>
        <strain evidence="5 6">MCCC 1K01500</strain>
    </source>
</reference>
<dbReference type="SUPFAM" id="SSF46894">
    <property type="entry name" value="C-terminal effector domain of the bipartite response regulators"/>
    <property type="match status" value="1"/>
</dbReference>
<organism evidence="5 6">
    <name type="scientific">Croceibacterium salegens</name>
    <dbReference type="NCBI Taxonomy" id="1737568"/>
    <lineage>
        <taxon>Bacteria</taxon>
        <taxon>Pseudomonadati</taxon>
        <taxon>Pseudomonadota</taxon>
        <taxon>Alphaproteobacteria</taxon>
        <taxon>Sphingomonadales</taxon>
        <taxon>Erythrobacteraceae</taxon>
        <taxon>Croceibacterium</taxon>
    </lineage>
</organism>
<comment type="caution">
    <text evidence="5">The sequence shown here is derived from an EMBL/GenBank/DDBJ whole genome shotgun (WGS) entry which is preliminary data.</text>
</comment>
<dbReference type="GO" id="GO:0006355">
    <property type="term" value="P:regulation of DNA-templated transcription"/>
    <property type="evidence" value="ECO:0007669"/>
    <property type="project" value="InterPro"/>
</dbReference>
<dbReference type="InterPro" id="IPR039420">
    <property type="entry name" value="WalR-like"/>
</dbReference>
<evidence type="ECO:0000256" key="1">
    <source>
        <dbReference type="ARBA" id="ARBA00023125"/>
    </source>
</evidence>
<dbReference type="OrthoDB" id="7501479at2"/>
<feature type="transmembrane region" description="Helical" evidence="3">
    <location>
        <begin position="141"/>
        <end position="162"/>
    </location>
</feature>
<dbReference type="Pfam" id="PF00196">
    <property type="entry name" value="GerE"/>
    <property type="match status" value="1"/>
</dbReference>
<dbReference type="PANTHER" id="PTHR43214">
    <property type="entry name" value="TWO-COMPONENT RESPONSE REGULATOR"/>
    <property type="match status" value="1"/>
</dbReference>
<evidence type="ECO:0000256" key="3">
    <source>
        <dbReference type="SAM" id="Phobius"/>
    </source>
</evidence>
<dbReference type="InterPro" id="IPR016032">
    <property type="entry name" value="Sig_transdc_resp-reg_C-effctor"/>
</dbReference>
<keyword evidence="1" id="KW-0238">DNA-binding</keyword>
<name>A0A6I4SY49_9SPHN</name>
<dbReference type="CDD" id="cd06170">
    <property type="entry name" value="LuxR_C_like"/>
    <property type="match status" value="1"/>
</dbReference>
<gene>
    <name evidence="5" type="ORF">GRI89_06780</name>
</gene>
<keyword evidence="3" id="KW-1133">Transmembrane helix</keyword>
<evidence type="ECO:0000259" key="4">
    <source>
        <dbReference type="PROSITE" id="PS50043"/>
    </source>
</evidence>
<dbReference type="Proteomes" id="UP000433652">
    <property type="component" value="Unassembled WGS sequence"/>
</dbReference>
<dbReference type="AlphaFoldDB" id="A0A6I4SY49"/>
<evidence type="ECO:0000256" key="2">
    <source>
        <dbReference type="SAM" id="MobiDB-lite"/>
    </source>
</evidence>
<dbReference type="GO" id="GO:0003677">
    <property type="term" value="F:DNA binding"/>
    <property type="evidence" value="ECO:0007669"/>
    <property type="project" value="UniProtKB-KW"/>
</dbReference>
<dbReference type="InterPro" id="IPR036388">
    <property type="entry name" value="WH-like_DNA-bd_sf"/>
</dbReference>
<feature type="domain" description="HTH luxR-type" evidence="4">
    <location>
        <begin position="8"/>
        <end position="73"/>
    </location>
</feature>
<sequence length="170" mass="18491">MRQSTTSEEGEAGGLTPKQVEVLDLLIEHKTSKEIARELDISPYTVDQRINFAKDKLGVRTRGEAAVAYRRLLETYDQIAYGNSGIVPGPDLPDERSGPQGSLPEPAHSATVSFGSQLAPEADFRVVPELFDGRYGTIVRLGSIVVIAMSMIFVVLGGLAIYSELSQILR</sequence>
<feature type="region of interest" description="Disordered" evidence="2">
    <location>
        <begin position="86"/>
        <end position="109"/>
    </location>
</feature>
<evidence type="ECO:0000313" key="5">
    <source>
        <dbReference type="EMBL" id="MXO59242.1"/>
    </source>
</evidence>
<evidence type="ECO:0000313" key="6">
    <source>
        <dbReference type="Proteomes" id="UP000433652"/>
    </source>
</evidence>
<dbReference type="PROSITE" id="PS50043">
    <property type="entry name" value="HTH_LUXR_2"/>
    <property type="match status" value="1"/>
</dbReference>